<feature type="compositionally biased region" description="Basic and acidic residues" evidence="1">
    <location>
        <begin position="1"/>
        <end position="19"/>
    </location>
</feature>
<dbReference type="GeneID" id="113501839"/>
<dbReference type="AlphaFoldDB" id="A0A7E5WE35"/>
<proteinExistence type="predicted"/>
<name>A0A7E5WE35_TRINI</name>
<dbReference type="RefSeq" id="XP_026738930.1">
    <property type="nucleotide sequence ID" value="XM_026883129.1"/>
</dbReference>
<feature type="region of interest" description="Disordered" evidence="1">
    <location>
        <begin position="285"/>
        <end position="309"/>
    </location>
</feature>
<feature type="compositionally biased region" description="Polar residues" evidence="1">
    <location>
        <begin position="21"/>
        <end position="31"/>
    </location>
</feature>
<evidence type="ECO:0000256" key="1">
    <source>
        <dbReference type="SAM" id="MobiDB-lite"/>
    </source>
</evidence>
<gene>
    <name evidence="3" type="primary">LOC113501839</name>
</gene>
<sequence>MTGENETKTAEVTSRHDNDEASSNVNDTPKSTIAPMNYLRTTGKLPDSNPILNTDTAIVDKIVPSSTPTTLNPSIDFTNVPYLKFAISKTIVNVTTNAANNDTSSTTVSFNISGVVENHAFVNNGLTTPSFKNDVPQPIATKNIQGGDNAMNVFDNPQEVMFESMTSSPSATTVPEIQSVTEFTVTNSSKGLVENLTLTQEAYNETSTTAEVTVQTTPSSVLSEKATVGSVATIPDTVNSNSDSKAETTFDTAVTVSISNNTTTFANEILDSTLSTPAPTVNAGSAVDNSYRTDNSTINQNSDNNALHQNDTGLKLIGESTTTEKIEMSSMTETKFTMTGENETKTAEVTSRHDNDEASSNVNDTPKSTIAPMNYLRTTGKLPDSNPILNTDTAIVDKIVPSSTPTTLNPSIDFTNVPYLKFAISKTIVNVTTNAANNDTSSTTVSFNISGVVENHAFVNNGLTTPSFKNDVPQPIATKNIQGGIMQ</sequence>
<dbReference type="KEGG" id="tnl:113501839"/>
<evidence type="ECO:0000313" key="2">
    <source>
        <dbReference type="Proteomes" id="UP000322000"/>
    </source>
</evidence>
<organism evidence="2 3">
    <name type="scientific">Trichoplusia ni</name>
    <name type="common">Cabbage looper</name>
    <dbReference type="NCBI Taxonomy" id="7111"/>
    <lineage>
        <taxon>Eukaryota</taxon>
        <taxon>Metazoa</taxon>
        <taxon>Ecdysozoa</taxon>
        <taxon>Arthropoda</taxon>
        <taxon>Hexapoda</taxon>
        <taxon>Insecta</taxon>
        <taxon>Pterygota</taxon>
        <taxon>Neoptera</taxon>
        <taxon>Endopterygota</taxon>
        <taxon>Lepidoptera</taxon>
        <taxon>Glossata</taxon>
        <taxon>Ditrysia</taxon>
        <taxon>Noctuoidea</taxon>
        <taxon>Noctuidae</taxon>
        <taxon>Plusiinae</taxon>
        <taxon>Trichoplusia</taxon>
    </lineage>
</organism>
<dbReference type="InParanoid" id="A0A7E5WE35"/>
<dbReference type="Proteomes" id="UP000322000">
    <property type="component" value="Chromosome 2"/>
</dbReference>
<feature type="region of interest" description="Disordered" evidence="1">
    <location>
        <begin position="336"/>
        <end position="371"/>
    </location>
</feature>
<evidence type="ECO:0000313" key="3">
    <source>
        <dbReference type="RefSeq" id="XP_026738930.1"/>
    </source>
</evidence>
<accession>A0A7E5WE35</accession>
<feature type="region of interest" description="Disordered" evidence="1">
    <location>
        <begin position="1"/>
        <end position="35"/>
    </location>
</feature>
<reference evidence="3" key="1">
    <citation type="submission" date="2025-08" db="UniProtKB">
        <authorList>
            <consortium name="RefSeq"/>
        </authorList>
    </citation>
    <scope>IDENTIFICATION</scope>
</reference>
<feature type="compositionally biased region" description="Basic and acidic residues" evidence="1">
    <location>
        <begin position="342"/>
        <end position="356"/>
    </location>
</feature>
<keyword evidence="2" id="KW-1185">Reference proteome</keyword>
<protein>
    <submittedName>
        <fullName evidence="3">Uncharacterized protein PB18E9.04c-like</fullName>
    </submittedName>
</protein>
<feature type="compositionally biased region" description="Polar residues" evidence="1">
    <location>
        <begin position="358"/>
        <end position="368"/>
    </location>
</feature>